<keyword evidence="2 5" id="KW-0238">DNA-binding</keyword>
<comment type="caution">
    <text evidence="8">The sequence shown here is derived from an EMBL/GenBank/DDBJ whole genome shotgun (WGS) entry which is preliminary data.</text>
</comment>
<accession>A0ABU0DYH3</accession>
<organism evidence="8 9">
    <name type="scientific">Breznakia pachnodae</name>
    <dbReference type="NCBI Taxonomy" id="265178"/>
    <lineage>
        <taxon>Bacteria</taxon>
        <taxon>Bacillati</taxon>
        <taxon>Bacillota</taxon>
        <taxon>Erysipelotrichia</taxon>
        <taxon>Erysipelotrichales</taxon>
        <taxon>Erysipelotrichaceae</taxon>
        <taxon>Breznakia</taxon>
    </lineage>
</organism>
<evidence type="ECO:0000256" key="2">
    <source>
        <dbReference type="ARBA" id="ARBA00023125"/>
    </source>
</evidence>
<dbReference type="Gene3D" id="1.10.10.10">
    <property type="entry name" value="Winged helix-like DNA-binding domain superfamily/Winged helix DNA-binding domain"/>
    <property type="match status" value="1"/>
</dbReference>
<name>A0ABU0DYH3_9FIRM</name>
<protein>
    <submittedName>
        <fullName evidence="8">DNA-binding response OmpR family regulator</fullName>
    </submittedName>
</protein>
<dbReference type="SUPFAM" id="SSF52172">
    <property type="entry name" value="CheY-like"/>
    <property type="match status" value="1"/>
</dbReference>
<keyword evidence="4" id="KW-0597">Phosphoprotein</keyword>
<evidence type="ECO:0000256" key="5">
    <source>
        <dbReference type="PROSITE-ProRule" id="PRU01091"/>
    </source>
</evidence>
<dbReference type="EMBL" id="JAUSUR010000001">
    <property type="protein sequence ID" value="MDQ0359686.1"/>
    <property type="molecule type" value="Genomic_DNA"/>
</dbReference>
<dbReference type="InterPro" id="IPR011006">
    <property type="entry name" value="CheY-like_superfamily"/>
</dbReference>
<feature type="DNA-binding region" description="OmpR/PhoB-type" evidence="5">
    <location>
        <begin position="125"/>
        <end position="223"/>
    </location>
</feature>
<dbReference type="RefSeq" id="WP_307405010.1">
    <property type="nucleotide sequence ID" value="NZ_JAUSUR010000001.1"/>
</dbReference>
<dbReference type="Gene3D" id="3.40.50.2300">
    <property type="match status" value="1"/>
</dbReference>
<dbReference type="InterPro" id="IPR001867">
    <property type="entry name" value="OmpR/PhoB-type_DNA-bd"/>
</dbReference>
<gene>
    <name evidence="8" type="ORF">J2S15_000417</name>
</gene>
<dbReference type="InterPro" id="IPR039420">
    <property type="entry name" value="WalR-like"/>
</dbReference>
<dbReference type="PANTHER" id="PTHR48111">
    <property type="entry name" value="REGULATOR OF RPOS"/>
    <property type="match status" value="1"/>
</dbReference>
<evidence type="ECO:0000256" key="3">
    <source>
        <dbReference type="ARBA" id="ARBA00023163"/>
    </source>
</evidence>
<evidence type="ECO:0000256" key="4">
    <source>
        <dbReference type="PROSITE-ProRule" id="PRU00169"/>
    </source>
</evidence>
<dbReference type="PROSITE" id="PS51755">
    <property type="entry name" value="OMPR_PHOB"/>
    <property type="match status" value="1"/>
</dbReference>
<dbReference type="PANTHER" id="PTHR48111:SF43">
    <property type="entry name" value="STAGE 0 SPORULATION PROTEIN A HOMOLOG"/>
    <property type="match status" value="1"/>
</dbReference>
<evidence type="ECO:0000313" key="8">
    <source>
        <dbReference type="EMBL" id="MDQ0359686.1"/>
    </source>
</evidence>
<sequence>MYKIAIIEDDLNIRNELAQFLNKNGYEALLFDNFEDIVASVLNANPHLILLDLNLPVFDGYYICREIRKVSEVPIMIVTSKTSEIDELMSMNLGADDFVSKPYNLQILLARIERLIMRVYKNQTSNILYLGECVLDISKNTFQYQQQTIELTKNEFRILHCLIKRKNEIVSRDEIMSDMWDGDLFVDDNTLTVNINRLRKKLEGIGLDELIQTKRGLGYIVYETL</sequence>
<dbReference type="SMART" id="SM00448">
    <property type="entry name" value="REC"/>
    <property type="match status" value="1"/>
</dbReference>
<keyword evidence="1" id="KW-0805">Transcription regulation</keyword>
<keyword evidence="3" id="KW-0804">Transcription</keyword>
<dbReference type="GO" id="GO:0003677">
    <property type="term" value="F:DNA binding"/>
    <property type="evidence" value="ECO:0007669"/>
    <property type="project" value="UniProtKB-KW"/>
</dbReference>
<evidence type="ECO:0000256" key="1">
    <source>
        <dbReference type="ARBA" id="ARBA00023015"/>
    </source>
</evidence>
<dbReference type="Proteomes" id="UP001230220">
    <property type="component" value="Unassembled WGS sequence"/>
</dbReference>
<dbReference type="PROSITE" id="PS50110">
    <property type="entry name" value="RESPONSE_REGULATORY"/>
    <property type="match status" value="1"/>
</dbReference>
<feature type="domain" description="OmpR/PhoB-type" evidence="7">
    <location>
        <begin position="125"/>
        <end position="223"/>
    </location>
</feature>
<proteinExistence type="predicted"/>
<dbReference type="InterPro" id="IPR036388">
    <property type="entry name" value="WH-like_DNA-bd_sf"/>
</dbReference>
<feature type="modified residue" description="4-aspartylphosphate" evidence="4">
    <location>
        <position position="52"/>
    </location>
</feature>
<dbReference type="CDD" id="cd00383">
    <property type="entry name" value="trans_reg_C"/>
    <property type="match status" value="1"/>
</dbReference>
<reference evidence="8 9" key="1">
    <citation type="submission" date="2023-07" db="EMBL/GenBank/DDBJ databases">
        <title>Genomic Encyclopedia of Type Strains, Phase IV (KMG-IV): sequencing the most valuable type-strain genomes for metagenomic binning, comparative biology and taxonomic classification.</title>
        <authorList>
            <person name="Goeker M."/>
        </authorList>
    </citation>
    <scope>NUCLEOTIDE SEQUENCE [LARGE SCALE GENOMIC DNA]</scope>
    <source>
        <strain evidence="8 9">DSM 16784</strain>
    </source>
</reference>
<dbReference type="Pfam" id="PF00486">
    <property type="entry name" value="Trans_reg_C"/>
    <property type="match status" value="1"/>
</dbReference>
<dbReference type="SMART" id="SM00862">
    <property type="entry name" value="Trans_reg_C"/>
    <property type="match status" value="1"/>
</dbReference>
<evidence type="ECO:0000259" key="7">
    <source>
        <dbReference type="PROSITE" id="PS51755"/>
    </source>
</evidence>
<dbReference type="Pfam" id="PF00072">
    <property type="entry name" value="Response_reg"/>
    <property type="match status" value="1"/>
</dbReference>
<keyword evidence="9" id="KW-1185">Reference proteome</keyword>
<dbReference type="InterPro" id="IPR001789">
    <property type="entry name" value="Sig_transdc_resp-reg_receiver"/>
</dbReference>
<evidence type="ECO:0000313" key="9">
    <source>
        <dbReference type="Proteomes" id="UP001230220"/>
    </source>
</evidence>
<evidence type="ECO:0000259" key="6">
    <source>
        <dbReference type="PROSITE" id="PS50110"/>
    </source>
</evidence>
<feature type="domain" description="Response regulatory" evidence="6">
    <location>
        <begin position="3"/>
        <end position="116"/>
    </location>
</feature>